<protein>
    <submittedName>
        <fullName evidence="1">Uncharacterized protein</fullName>
    </submittedName>
</protein>
<sequence length="98" mass="10693">MDTASFAKTLAISLPMLPILEENHWTTIHTRLTCCRVPVNVTAFLTSALVFPLQRVGTSESGTVRLFCTLFKQVADAIFGVHLRTNNVLTSGALCTLV</sequence>
<evidence type="ECO:0000313" key="2">
    <source>
        <dbReference type="Proteomes" id="UP000735302"/>
    </source>
</evidence>
<gene>
    <name evidence="1" type="ORF">PoB_000536400</name>
</gene>
<dbReference type="AlphaFoldDB" id="A0AAV3Y9B9"/>
<evidence type="ECO:0000313" key="1">
    <source>
        <dbReference type="EMBL" id="GFN78858.1"/>
    </source>
</evidence>
<reference evidence="1 2" key="1">
    <citation type="journal article" date="2021" name="Elife">
        <title>Chloroplast acquisition without the gene transfer in kleptoplastic sea slugs, Plakobranchus ocellatus.</title>
        <authorList>
            <person name="Maeda T."/>
            <person name="Takahashi S."/>
            <person name="Yoshida T."/>
            <person name="Shimamura S."/>
            <person name="Takaki Y."/>
            <person name="Nagai Y."/>
            <person name="Toyoda A."/>
            <person name="Suzuki Y."/>
            <person name="Arimoto A."/>
            <person name="Ishii H."/>
            <person name="Satoh N."/>
            <person name="Nishiyama T."/>
            <person name="Hasebe M."/>
            <person name="Maruyama T."/>
            <person name="Minagawa J."/>
            <person name="Obokata J."/>
            <person name="Shigenobu S."/>
        </authorList>
    </citation>
    <scope>NUCLEOTIDE SEQUENCE [LARGE SCALE GENOMIC DNA]</scope>
</reference>
<dbReference type="EMBL" id="BLXT01000616">
    <property type="protein sequence ID" value="GFN78858.1"/>
    <property type="molecule type" value="Genomic_DNA"/>
</dbReference>
<name>A0AAV3Y9B9_9GAST</name>
<accession>A0AAV3Y9B9</accession>
<organism evidence="1 2">
    <name type="scientific">Plakobranchus ocellatus</name>
    <dbReference type="NCBI Taxonomy" id="259542"/>
    <lineage>
        <taxon>Eukaryota</taxon>
        <taxon>Metazoa</taxon>
        <taxon>Spiralia</taxon>
        <taxon>Lophotrochozoa</taxon>
        <taxon>Mollusca</taxon>
        <taxon>Gastropoda</taxon>
        <taxon>Heterobranchia</taxon>
        <taxon>Euthyneura</taxon>
        <taxon>Panpulmonata</taxon>
        <taxon>Sacoglossa</taxon>
        <taxon>Placobranchoidea</taxon>
        <taxon>Plakobranchidae</taxon>
        <taxon>Plakobranchus</taxon>
    </lineage>
</organism>
<dbReference type="Proteomes" id="UP000735302">
    <property type="component" value="Unassembled WGS sequence"/>
</dbReference>
<proteinExistence type="predicted"/>
<comment type="caution">
    <text evidence="1">The sequence shown here is derived from an EMBL/GenBank/DDBJ whole genome shotgun (WGS) entry which is preliminary data.</text>
</comment>
<keyword evidence="2" id="KW-1185">Reference proteome</keyword>